<accession>A0A4T0FWS6</accession>
<evidence type="ECO:0000313" key="2">
    <source>
        <dbReference type="Proteomes" id="UP000310189"/>
    </source>
</evidence>
<name>A0A4T0FWS6_9BASI</name>
<comment type="caution">
    <text evidence="1">The sequence shown here is derived from an EMBL/GenBank/DDBJ whole genome shotgun (WGS) entry which is preliminary data.</text>
</comment>
<evidence type="ECO:0000313" key="1">
    <source>
        <dbReference type="EMBL" id="TIA92870.1"/>
    </source>
</evidence>
<dbReference type="Gene3D" id="3.30.710.10">
    <property type="entry name" value="Potassium Channel Kv1.1, Chain A"/>
    <property type="match status" value="1"/>
</dbReference>
<gene>
    <name evidence="1" type="ORF">E3P99_00425</name>
</gene>
<dbReference type="AlphaFoldDB" id="A0A4T0FWS6"/>
<reference evidence="1 2" key="1">
    <citation type="submission" date="2019-03" db="EMBL/GenBank/DDBJ databases">
        <title>Sequencing 23 genomes of Wallemia ichthyophaga.</title>
        <authorList>
            <person name="Gostincar C."/>
        </authorList>
    </citation>
    <scope>NUCLEOTIDE SEQUENCE [LARGE SCALE GENOMIC DNA]</scope>
    <source>
        <strain evidence="1 2">EXF-5753</strain>
    </source>
</reference>
<sequence length="182" mass="21332">MKREIELVSCFKGKFKVADYHLLSRSELFRDLLDSGDYNDSESTTTIETTESNKQLSDYIHLLETTNLPDNLLLLTDLLVLTDKYKDATSTKLIENYLLINYDKFDKLELYSLSCRFQLDSLRSHQLNIIDKDDLAELSTHTATFLGSADLYHLIKHSHKDRKFEDPQETIQQNFDNYRSMY</sequence>
<dbReference type="Proteomes" id="UP000310189">
    <property type="component" value="Unassembled WGS sequence"/>
</dbReference>
<proteinExistence type="predicted"/>
<dbReference type="EMBL" id="SPNW01000004">
    <property type="protein sequence ID" value="TIA92870.1"/>
    <property type="molecule type" value="Genomic_DNA"/>
</dbReference>
<evidence type="ECO:0008006" key="3">
    <source>
        <dbReference type="Google" id="ProtNLM"/>
    </source>
</evidence>
<dbReference type="InterPro" id="IPR011333">
    <property type="entry name" value="SKP1/BTB/POZ_sf"/>
</dbReference>
<keyword evidence="2" id="KW-1185">Reference proteome</keyword>
<organism evidence="1 2">
    <name type="scientific">Wallemia hederae</name>
    <dbReference type="NCBI Taxonomy" id="1540922"/>
    <lineage>
        <taxon>Eukaryota</taxon>
        <taxon>Fungi</taxon>
        <taxon>Dikarya</taxon>
        <taxon>Basidiomycota</taxon>
        <taxon>Wallemiomycotina</taxon>
        <taxon>Wallemiomycetes</taxon>
        <taxon>Wallemiales</taxon>
        <taxon>Wallemiaceae</taxon>
        <taxon>Wallemia</taxon>
    </lineage>
</organism>
<protein>
    <recommendedName>
        <fullName evidence="3">BTB domain-containing protein</fullName>
    </recommendedName>
</protein>